<dbReference type="SUPFAM" id="SSF52540">
    <property type="entry name" value="P-loop containing nucleoside triphosphate hydrolases"/>
    <property type="match status" value="1"/>
</dbReference>
<dbReference type="PANTHER" id="PTHR24220">
    <property type="entry name" value="IMPORT ATP-BINDING PROTEIN"/>
    <property type="match status" value="1"/>
</dbReference>
<keyword evidence="2" id="KW-0813">Transport</keyword>
<organism evidence="7 8">
    <name type="scientific">Deinococcus aquiradiocola</name>
    <dbReference type="NCBI Taxonomy" id="393059"/>
    <lineage>
        <taxon>Bacteria</taxon>
        <taxon>Thermotogati</taxon>
        <taxon>Deinococcota</taxon>
        <taxon>Deinococci</taxon>
        <taxon>Deinococcales</taxon>
        <taxon>Deinococcaceae</taxon>
        <taxon>Deinococcus</taxon>
    </lineage>
</organism>
<evidence type="ECO:0000256" key="3">
    <source>
        <dbReference type="ARBA" id="ARBA00022741"/>
    </source>
</evidence>
<dbReference type="PROSITE" id="PS50893">
    <property type="entry name" value="ABC_TRANSPORTER_2"/>
    <property type="match status" value="1"/>
</dbReference>
<evidence type="ECO:0000259" key="6">
    <source>
        <dbReference type="PROSITE" id="PS50893"/>
    </source>
</evidence>
<evidence type="ECO:0000256" key="4">
    <source>
        <dbReference type="ARBA" id="ARBA00022840"/>
    </source>
</evidence>
<proteinExistence type="inferred from homology"/>
<dbReference type="AlphaFoldDB" id="A0A917P661"/>
<dbReference type="GO" id="GO:0005886">
    <property type="term" value="C:plasma membrane"/>
    <property type="evidence" value="ECO:0007669"/>
    <property type="project" value="TreeGrafter"/>
</dbReference>
<comment type="caution">
    <text evidence="7">The sequence shown here is derived from an EMBL/GenBank/DDBJ whole genome shotgun (WGS) entry which is preliminary data.</text>
</comment>
<dbReference type="Pfam" id="PF00005">
    <property type="entry name" value="ABC_tran"/>
    <property type="match status" value="1"/>
</dbReference>
<gene>
    <name evidence="7" type="ORF">GCM10008939_04450</name>
</gene>
<evidence type="ECO:0000256" key="5">
    <source>
        <dbReference type="SAM" id="MobiDB-lite"/>
    </source>
</evidence>
<dbReference type="SMART" id="SM00382">
    <property type="entry name" value="AAA"/>
    <property type="match status" value="1"/>
</dbReference>
<evidence type="ECO:0000256" key="2">
    <source>
        <dbReference type="ARBA" id="ARBA00022448"/>
    </source>
</evidence>
<comment type="similarity">
    <text evidence="1">Belongs to the ABC transporter superfamily.</text>
</comment>
<accession>A0A917P661</accession>
<dbReference type="InterPro" id="IPR017871">
    <property type="entry name" value="ABC_transporter-like_CS"/>
</dbReference>
<evidence type="ECO:0000256" key="1">
    <source>
        <dbReference type="ARBA" id="ARBA00005417"/>
    </source>
</evidence>
<feature type="domain" description="ABC transporter" evidence="6">
    <location>
        <begin position="28"/>
        <end position="241"/>
    </location>
</feature>
<evidence type="ECO:0000313" key="7">
    <source>
        <dbReference type="EMBL" id="GGJ63706.1"/>
    </source>
</evidence>
<dbReference type="InterPro" id="IPR027417">
    <property type="entry name" value="P-loop_NTPase"/>
</dbReference>
<dbReference type="InterPro" id="IPR017911">
    <property type="entry name" value="MacB-like_ATP-bd"/>
</dbReference>
<reference evidence="7" key="1">
    <citation type="journal article" date="2014" name="Int. J. Syst. Evol. Microbiol.">
        <title>Complete genome sequence of Corynebacterium casei LMG S-19264T (=DSM 44701T), isolated from a smear-ripened cheese.</title>
        <authorList>
            <consortium name="US DOE Joint Genome Institute (JGI-PGF)"/>
            <person name="Walter F."/>
            <person name="Albersmeier A."/>
            <person name="Kalinowski J."/>
            <person name="Ruckert C."/>
        </authorList>
    </citation>
    <scope>NUCLEOTIDE SEQUENCE</scope>
    <source>
        <strain evidence="7">JCM 14371</strain>
    </source>
</reference>
<evidence type="ECO:0000313" key="8">
    <source>
        <dbReference type="Proteomes" id="UP000635726"/>
    </source>
</evidence>
<dbReference type="CDD" id="cd03255">
    <property type="entry name" value="ABC_MJ0796_LolCDE_FtsE"/>
    <property type="match status" value="1"/>
</dbReference>
<dbReference type="InterPro" id="IPR015854">
    <property type="entry name" value="ABC_transpr_LolD-like"/>
</dbReference>
<feature type="compositionally biased region" description="Low complexity" evidence="5">
    <location>
        <begin position="13"/>
        <end position="23"/>
    </location>
</feature>
<dbReference type="PANTHER" id="PTHR24220:SF689">
    <property type="entry name" value="LIPOPROTEIN-RELEASING SYSTEM ATP-BINDING PROTEIN LOLD"/>
    <property type="match status" value="1"/>
</dbReference>
<feature type="region of interest" description="Disordered" evidence="5">
    <location>
        <begin position="1"/>
        <end position="23"/>
    </location>
</feature>
<dbReference type="Gene3D" id="3.40.50.300">
    <property type="entry name" value="P-loop containing nucleotide triphosphate hydrolases"/>
    <property type="match status" value="1"/>
</dbReference>
<sequence>MHYHRPVTPPATHPASAAPAPATHPPALEARAVRHGFGGQDVLHGVTLSVARGEVVAVTGPSGSGKSTLLHLLGGLDRPDHGEVLWGGTRADTLDSQGRARLRAASVGLVFQHHYLLQDLTVLDNLRVPGLLLRQDLTDAARTLLHAVGLQGREHAMPAQLSGGERQRVALARALVARPAILLADEPTGSLDSGNAVAVSDLMIALARQHGTGVLLVTHDEHMATRADRRLHLLDGHLSAH</sequence>
<dbReference type="GO" id="GO:0016887">
    <property type="term" value="F:ATP hydrolysis activity"/>
    <property type="evidence" value="ECO:0007669"/>
    <property type="project" value="InterPro"/>
</dbReference>
<name>A0A917P661_9DEIO</name>
<protein>
    <submittedName>
        <fullName evidence="7">ABC transporter ATP-binding protein</fullName>
    </submittedName>
</protein>
<dbReference type="EMBL" id="BMOE01000001">
    <property type="protein sequence ID" value="GGJ63706.1"/>
    <property type="molecule type" value="Genomic_DNA"/>
</dbReference>
<dbReference type="InterPro" id="IPR003593">
    <property type="entry name" value="AAA+_ATPase"/>
</dbReference>
<keyword evidence="4 7" id="KW-0067">ATP-binding</keyword>
<dbReference type="PROSITE" id="PS00211">
    <property type="entry name" value="ABC_TRANSPORTER_1"/>
    <property type="match status" value="1"/>
</dbReference>
<dbReference type="GO" id="GO:0005524">
    <property type="term" value="F:ATP binding"/>
    <property type="evidence" value="ECO:0007669"/>
    <property type="project" value="UniProtKB-KW"/>
</dbReference>
<dbReference type="GO" id="GO:0022857">
    <property type="term" value="F:transmembrane transporter activity"/>
    <property type="evidence" value="ECO:0007669"/>
    <property type="project" value="TreeGrafter"/>
</dbReference>
<reference evidence="7" key="2">
    <citation type="submission" date="2020-09" db="EMBL/GenBank/DDBJ databases">
        <authorList>
            <person name="Sun Q."/>
            <person name="Ohkuma M."/>
        </authorList>
    </citation>
    <scope>NUCLEOTIDE SEQUENCE</scope>
    <source>
        <strain evidence="7">JCM 14371</strain>
    </source>
</reference>
<dbReference type="InterPro" id="IPR003439">
    <property type="entry name" value="ABC_transporter-like_ATP-bd"/>
</dbReference>
<keyword evidence="8" id="KW-1185">Reference proteome</keyword>
<keyword evidence="3" id="KW-0547">Nucleotide-binding</keyword>
<dbReference type="Proteomes" id="UP000635726">
    <property type="component" value="Unassembled WGS sequence"/>
</dbReference>